<keyword evidence="1 3" id="KW-0456">Lyase</keyword>
<dbReference type="EMBL" id="CP055305">
    <property type="protein sequence ID" value="QLB41695.1"/>
    <property type="molecule type" value="Genomic_DNA"/>
</dbReference>
<protein>
    <recommendedName>
        <fullName evidence="3">Endolytic peptidoglycan transglycosylase RlpA</fullName>
        <ecNumber evidence="3">4.2.2.-</ecNumber>
    </recommendedName>
</protein>
<keyword evidence="8" id="KW-1185">Reference proteome</keyword>
<evidence type="ECO:0000256" key="4">
    <source>
        <dbReference type="RuleBase" id="RU003495"/>
    </source>
</evidence>
<dbReference type="CDD" id="cd22268">
    <property type="entry name" value="DPBB_RlpA-like"/>
    <property type="match status" value="1"/>
</dbReference>
<dbReference type="PANTHER" id="PTHR34183">
    <property type="entry name" value="ENDOLYTIC PEPTIDOGLYCAN TRANSGLYCOSYLASE RLPA"/>
    <property type="match status" value="1"/>
</dbReference>
<dbReference type="InterPro" id="IPR036908">
    <property type="entry name" value="RlpA-like_sf"/>
</dbReference>
<dbReference type="GO" id="GO:0008932">
    <property type="term" value="F:lytic endotransglycosylase activity"/>
    <property type="evidence" value="ECO:0007669"/>
    <property type="project" value="UniProtKB-UniRule"/>
</dbReference>
<evidence type="ECO:0000256" key="1">
    <source>
        <dbReference type="ARBA" id="ARBA00023239"/>
    </source>
</evidence>
<dbReference type="EC" id="4.2.2.-" evidence="3"/>
<dbReference type="PANTHER" id="PTHR34183:SF1">
    <property type="entry name" value="ENDOLYTIC PEPTIDOGLYCAN TRANSGLYCOSYLASE RLPA"/>
    <property type="match status" value="1"/>
</dbReference>
<reference evidence="8 9" key="1">
    <citation type="submission" date="2020-06" db="EMBL/GenBank/DDBJ databases">
        <title>Mannheimia pernigra sp. nov. isolated from bovine respiratory tract.</title>
        <authorList>
            <person name="Kuhnert P."/>
            <person name="Akarsu-Egger H."/>
        </authorList>
    </citation>
    <scope>NUCLEOTIDE SEQUENCE [LARGE SCALE GENOMIC DNA]</scope>
    <source>
        <strain evidence="7 9">17CN0883</strain>
        <strain evidence="6 8">BNO311</strain>
    </source>
</reference>
<organism evidence="6 8">
    <name type="scientific">Mannheimia pernigra</name>
    <dbReference type="NCBI Taxonomy" id="111844"/>
    <lineage>
        <taxon>Bacteria</taxon>
        <taxon>Pseudomonadati</taxon>
        <taxon>Pseudomonadota</taxon>
        <taxon>Gammaproteobacteria</taxon>
        <taxon>Pasteurellales</taxon>
        <taxon>Pasteurellaceae</taxon>
        <taxon>Mannheimia</taxon>
    </lineage>
</organism>
<evidence type="ECO:0000256" key="3">
    <source>
        <dbReference type="HAMAP-Rule" id="MF_02071"/>
    </source>
</evidence>
<accession>A0A7H8UT92</accession>
<dbReference type="InterPro" id="IPR034718">
    <property type="entry name" value="RlpA"/>
</dbReference>
<dbReference type="InterPro" id="IPR012997">
    <property type="entry name" value="RplA"/>
</dbReference>
<evidence type="ECO:0000313" key="8">
    <source>
        <dbReference type="Proteomes" id="UP000509660"/>
    </source>
</evidence>
<dbReference type="KEGG" id="mpeg:HV560_01990"/>
<keyword evidence="2 3" id="KW-0961">Cell wall biogenesis/degradation</keyword>
<dbReference type="Pfam" id="PF03330">
    <property type="entry name" value="DPBB_1"/>
    <property type="match status" value="1"/>
</dbReference>
<name>A0A7H8UM11_9PAST</name>
<dbReference type="HAMAP" id="MF_02071">
    <property type="entry name" value="RlpA"/>
    <property type="match status" value="1"/>
</dbReference>
<dbReference type="SUPFAM" id="SSF50685">
    <property type="entry name" value="Barwin-like endoglucanases"/>
    <property type="match status" value="1"/>
</dbReference>
<dbReference type="GO" id="GO:0000270">
    <property type="term" value="P:peptidoglycan metabolic process"/>
    <property type="evidence" value="ECO:0007669"/>
    <property type="project" value="UniProtKB-UniRule"/>
</dbReference>
<evidence type="ECO:0000313" key="9">
    <source>
        <dbReference type="Proteomes" id="UP000509784"/>
    </source>
</evidence>
<evidence type="ECO:0000259" key="5">
    <source>
        <dbReference type="Pfam" id="PF03330"/>
    </source>
</evidence>
<evidence type="ECO:0000313" key="7">
    <source>
        <dbReference type="EMBL" id="QLB41695.1"/>
    </source>
</evidence>
<dbReference type="Proteomes" id="UP000509784">
    <property type="component" value="Chromosome"/>
</dbReference>
<feature type="chain" id="PRO_5044510309" description="Endolytic peptidoglycan transglycosylase RlpA" evidence="3">
    <location>
        <begin position="25"/>
        <end position="192"/>
    </location>
</feature>
<dbReference type="Gene3D" id="2.40.40.10">
    <property type="entry name" value="RlpA-like domain"/>
    <property type="match status" value="1"/>
</dbReference>
<evidence type="ECO:0000256" key="2">
    <source>
        <dbReference type="ARBA" id="ARBA00023316"/>
    </source>
</evidence>
<sequence precursor="true">MRLGKIVTLLLAGFMAFGSLNSWAATKHSKANSSISIKKQIASKSTKKKAKVAKKVTAKTVKKKTAMINKKSSKKQHKQLIRKHFQTGVASYYANKFNGRRTASGETFSNAKMTAAHKTLPFGTLVEVTNLRNGRSVVVRVNDRGPYAHTRVVDLSSAAAKKIGMHRSGIAKVKIAILHKNTRSANAYYVMN</sequence>
<comment type="similarity">
    <text evidence="3 4">Belongs to the RlpA family.</text>
</comment>
<accession>A0A7H8UM11</accession>
<dbReference type="GO" id="GO:0071555">
    <property type="term" value="P:cell wall organization"/>
    <property type="evidence" value="ECO:0007669"/>
    <property type="project" value="UniProtKB-KW"/>
</dbReference>
<dbReference type="EMBL" id="CP055306">
    <property type="protein sequence ID" value="QLB39812.1"/>
    <property type="molecule type" value="Genomic_DNA"/>
</dbReference>
<dbReference type="AlphaFoldDB" id="A0A7H8UM11"/>
<dbReference type="RefSeq" id="WP_176807763.1">
    <property type="nucleotide sequence ID" value="NZ_CP055302.1"/>
</dbReference>
<feature type="domain" description="RlpA-like protein double-psi beta-barrel" evidence="5">
    <location>
        <begin position="87"/>
        <end position="175"/>
    </location>
</feature>
<gene>
    <name evidence="3" type="primary">rlpA</name>
    <name evidence="6" type="ORF">HV559_02375</name>
    <name evidence="7" type="ORF">HV560_01990</name>
</gene>
<dbReference type="NCBIfam" id="TIGR00413">
    <property type="entry name" value="rlpA"/>
    <property type="match status" value="1"/>
</dbReference>
<dbReference type="Proteomes" id="UP000509660">
    <property type="component" value="Chromosome"/>
</dbReference>
<proteinExistence type="inferred from homology"/>
<evidence type="ECO:0000313" key="6">
    <source>
        <dbReference type="EMBL" id="QLB39812.1"/>
    </source>
</evidence>
<feature type="signal peptide" evidence="3">
    <location>
        <begin position="1"/>
        <end position="24"/>
    </location>
</feature>
<comment type="function">
    <text evidence="3">Lytic transglycosylase with a strong preference for naked glycan strands that lack stem peptides.</text>
</comment>
<keyword evidence="3" id="KW-0732">Signal</keyword>
<dbReference type="InterPro" id="IPR009009">
    <property type="entry name" value="RlpA-like_DPBB"/>
</dbReference>